<reference evidence="1" key="1">
    <citation type="journal article" date="2021" name="Proc. Natl. Acad. Sci. U.S.A.">
        <title>A Catalog of Tens of Thousands of Viruses from Human Metagenomes Reveals Hidden Associations with Chronic Diseases.</title>
        <authorList>
            <person name="Tisza M.J."/>
            <person name="Buck C.B."/>
        </authorList>
    </citation>
    <scope>NUCLEOTIDE SEQUENCE</scope>
    <source>
        <strain evidence="1">CtYOF2</strain>
    </source>
</reference>
<name>A0A8S5M9W8_9CAUD</name>
<sequence length="47" mass="5293">MTEATFESVKGKLEVIAPNLRHSHAAKITIFCNITSYEQNTLISKEK</sequence>
<accession>A0A8S5M9W8</accession>
<organism evidence="1">
    <name type="scientific">Siphoviridae sp. ctYOF2</name>
    <dbReference type="NCBI Taxonomy" id="2826376"/>
    <lineage>
        <taxon>Viruses</taxon>
        <taxon>Duplodnaviria</taxon>
        <taxon>Heunggongvirae</taxon>
        <taxon>Uroviricota</taxon>
        <taxon>Caudoviricetes</taxon>
    </lineage>
</organism>
<evidence type="ECO:0000313" key="1">
    <source>
        <dbReference type="EMBL" id="DAD79042.1"/>
    </source>
</evidence>
<proteinExistence type="predicted"/>
<protein>
    <submittedName>
        <fullName evidence="1">Uncharacterized protein</fullName>
    </submittedName>
</protein>
<dbReference type="EMBL" id="BK014856">
    <property type="protein sequence ID" value="DAD79042.1"/>
    <property type="molecule type" value="Genomic_DNA"/>
</dbReference>